<dbReference type="Proteomes" id="UP001552299">
    <property type="component" value="Unassembled WGS sequence"/>
</dbReference>
<organism evidence="1 2">
    <name type="scientific">Dendrobium thyrsiflorum</name>
    <name type="common">Pinecone-like raceme dendrobium</name>
    <name type="synonym">Orchid</name>
    <dbReference type="NCBI Taxonomy" id="117978"/>
    <lineage>
        <taxon>Eukaryota</taxon>
        <taxon>Viridiplantae</taxon>
        <taxon>Streptophyta</taxon>
        <taxon>Embryophyta</taxon>
        <taxon>Tracheophyta</taxon>
        <taxon>Spermatophyta</taxon>
        <taxon>Magnoliopsida</taxon>
        <taxon>Liliopsida</taxon>
        <taxon>Asparagales</taxon>
        <taxon>Orchidaceae</taxon>
        <taxon>Epidendroideae</taxon>
        <taxon>Malaxideae</taxon>
        <taxon>Dendrobiinae</taxon>
        <taxon>Dendrobium</taxon>
    </lineage>
</organism>
<name>A0ABD0V135_DENTH</name>
<dbReference type="EMBL" id="JANQDX010000011">
    <property type="protein sequence ID" value="KAL0916282.1"/>
    <property type="molecule type" value="Genomic_DNA"/>
</dbReference>
<evidence type="ECO:0000313" key="2">
    <source>
        <dbReference type="Proteomes" id="UP001552299"/>
    </source>
</evidence>
<accession>A0ABD0V135</accession>
<evidence type="ECO:0000313" key="1">
    <source>
        <dbReference type="EMBL" id="KAL0916282.1"/>
    </source>
</evidence>
<gene>
    <name evidence="1" type="ORF">M5K25_013778</name>
</gene>
<protein>
    <submittedName>
        <fullName evidence="1">Uncharacterized protein</fullName>
    </submittedName>
</protein>
<dbReference type="AlphaFoldDB" id="A0ABD0V135"/>
<keyword evidence="2" id="KW-1185">Reference proteome</keyword>
<comment type="caution">
    <text evidence="1">The sequence shown here is derived from an EMBL/GenBank/DDBJ whole genome shotgun (WGS) entry which is preliminary data.</text>
</comment>
<reference evidence="1 2" key="1">
    <citation type="journal article" date="2024" name="Plant Biotechnol. J.">
        <title>Dendrobium thyrsiflorum genome and its molecular insights into genes involved in important horticultural traits.</title>
        <authorList>
            <person name="Chen B."/>
            <person name="Wang J.Y."/>
            <person name="Zheng P.J."/>
            <person name="Li K.L."/>
            <person name="Liang Y.M."/>
            <person name="Chen X.F."/>
            <person name="Zhang C."/>
            <person name="Zhao X."/>
            <person name="He X."/>
            <person name="Zhang G.Q."/>
            <person name="Liu Z.J."/>
            <person name="Xu Q."/>
        </authorList>
    </citation>
    <scope>NUCLEOTIDE SEQUENCE [LARGE SCALE GENOMIC DNA]</scope>
    <source>
        <strain evidence="1">GZMU011</strain>
    </source>
</reference>
<sequence>MYERFAVVEEMLKKLLEDKSKTIVPDTRVATGDQRSGGNPNMFRGRENQEVEILEGEDAMPPLEPLSREEMGMGYERRGTDFERKAVPDFLVGGNPNLGVEKLRRRAGTAEKLFLDWFSDGSMEKTSLAKLLGRRRRGSGRLLELIPMKKVNPVIRN</sequence>
<proteinExistence type="predicted"/>